<dbReference type="GO" id="GO:0004525">
    <property type="term" value="F:ribonuclease III activity"/>
    <property type="evidence" value="ECO:0007669"/>
    <property type="project" value="InterPro"/>
</dbReference>
<dbReference type="InterPro" id="IPR036389">
    <property type="entry name" value="RNase_III_sf"/>
</dbReference>
<gene>
    <name evidence="2" type="ORF">K432DRAFT_259003</name>
</gene>
<keyword evidence="3" id="KW-1185">Reference proteome</keyword>
<protein>
    <recommendedName>
        <fullName evidence="1">RNase III domain-containing protein</fullName>
    </recommendedName>
</protein>
<dbReference type="InterPro" id="IPR000999">
    <property type="entry name" value="RNase_III_dom"/>
</dbReference>
<organism evidence="2 3">
    <name type="scientific">Lepidopterella palustris CBS 459.81</name>
    <dbReference type="NCBI Taxonomy" id="1314670"/>
    <lineage>
        <taxon>Eukaryota</taxon>
        <taxon>Fungi</taxon>
        <taxon>Dikarya</taxon>
        <taxon>Ascomycota</taxon>
        <taxon>Pezizomycotina</taxon>
        <taxon>Dothideomycetes</taxon>
        <taxon>Pleosporomycetidae</taxon>
        <taxon>Mytilinidiales</taxon>
        <taxon>Argynnaceae</taxon>
        <taxon>Lepidopterella</taxon>
    </lineage>
</organism>
<feature type="domain" description="RNase III" evidence="1">
    <location>
        <begin position="65"/>
        <end position="133"/>
    </location>
</feature>
<dbReference type="GO" id="GO:0006396">
    <property type="term" value="P:RNA processing"/>
    <property type="evidence" value="ECO:0007669"/>
    <property type="project" value="InterPro"/>
</dbReference>
<feature type="non-terminal residue" evidence="2">
    <location>
        <position position="1"/>
    </location>
</feature>
<sequence>AGLEDKIAICKTIISYDFGDKLLCAKAFSTFPTGGAIQGAVYRLPRNDRMAVYGDAGTAASYTAIFNDNMLTSIGQWDTIRQAVLGISNLATVGFAHELLCSVILNPGTATTSYKTMATTMEAIVGAVCIDGSDGALGQVMESLNLAHSSL</sequence>
<dbReference type="SUPFAM" id="SSF69065">
    <property type="entry name" value="RNase III domain-like"/>
    <property type="match status" value="1"/>
</dbReference>
<dbReference type="Gene3D" id="1.10.1520.10">
    <property type="entry name" value="Ribonuclease III domain"/>
    <property type="match status" value="1"/>
</dbReference>
<reference evidence="2 3" key="1">
    <citation type="journal article" date="2016" name="Nat. Commun.">
        <title>Ectomycorrhizal ecology is imprinted in the genome of the dominant symbiotic fungus Cenococcum geophilum.</title>
        <authorList>
            <consortium name="DOE Joint Genome Institute"/>
            <person name="Peter M."/>
            <person name="Kohler A."/>
            <person name="Ohm R.A."/>
            <person name="Kuo A."/>
            <person name="Krutzmann J."/>
            <person name="Morin E."/>
            <person name="Arend M."/>
            <person name="Barry K.W."/>
            <person name="Binder M."/>
            <person name="Choi C."/>
            <person name="Clum A."/>
            <person name="Copeland A."/>
            <person name="Grisel N."/>
            <person name="Haridas S."/>
            <person name="Kipfer T."/>
            <person name="LaButti K."/>
            <person name="Lindquist E."/>
            <person name="Lipzen A."/>
            <person name="Maire R."/>
            <person name="Meier B."/>
            <person name="Mihaltcheva S."/>
            <person name="Molinier V."/>
            <person name="Murat C."/>
            <person name="Poggeler S."/>
            <person name="Quandt C.A."/>
            <person name="Sperisen C."/>
            <person name="Tritt A."/>
            <person name="Tisserant E."/>
            <person name="Crous P.W."/>
            <person name="Henrissat B."/>
            <person name="Nehls U."/>
            <person name="Egli S."/>
            <person name="Spatafora J.W."/>
            <person name="Grigoriev I.V."/>
            <person name="Martin F.M."/>
        </authorList>
    </citation>
    <scope>NUCLEOTIDE SEQUENCE [LARGE SCALE GENOMIC DNA]</scope>
    <source>
        <strain evidence="2 3">CBS 459.81</strain>
    </source>
</reference>
<dbReference type="EMBL" id="KV745023">
    <property type="protein sequence ID" value="OCK79107.1"/>
    <property type="molecule type" value="Genomic_DNA"/>
</dbReference>
<proteinExistence type="predicted"/>
<name>A0A8E2E830_9PEZI</name>
<accession>A0A8E2E830</accession>
<evidence type="ECO:0000259" key="1">
    <source>
        <dbReference type="PROSITE" id="PS50142"/>
    </source>
</evidence>
<dbReference type="Proteomes" id="UP000250266">
    <property type="component" value="Unassembled WGS sequence"/>
</dbReference>
<dbReference type="PROSITE" id="PS50142">
    <property type="entry name" value="RNASE_3_2"/>
    <property type="match status" value="1"/>
</dbReference>
<dbReference type="AlphaFoldDB" id="A0A8E2E830"/>
<feature type="non-terminal residue" evidence="2">
    <location>
        <position position="151"/>
    </location>
</feature>
<evidence type="ECO:0000313" key="3">
    <source>
        <dbReference type="Proteomes" id="UP000250266"/>
    </source>
</evidence>
<evidence type="ECO:0000313" key="2">
    <source>
        <dbReference type="EMBL" id="OCK79107.1"/>
    </source>
</evidence>
<dbReference type="OrthoDB" id="67027at2759"/>